<reference evidence="6 7" key="1">
    <citation type="submission" date="2015-09" db="EMBL/GenBank/DDBJ databases">
        <title>Whole genome shotgun sequence assembly of Aphanizomenon flos-aquae UKL13.</title>
        <authorList>
            <person name="Driscoll C."/>
        </authorList>
    </citation>
    <scope>NUCLEOTIDE SEQUENCE [LARGE SCALE GENOMIC DNA]</scope>
    <source>
        <strain evidence="6">MDT13</strain>
    </source>
</reference>
<evidence type="ECO:0000256" key="4">
    <source>
        <dbReference type="ARBA" id="ARBA00023239"/>
    </source>
</evidence>
<protein>
    <recommendedName>
        <fullName evidence="5">DUF4145 domain-containing protein</fullName>
    </recommendedName>
</protein>
<dbReference type="InterPro" id="IPR025285">
    <property type="entry name" value="DUF4145"/>
</dbReference>
<dbReference type="Gene3D" id="1.25.10.10">
    <property type="entry name" value="Leucine-rich Repeat Variant"/>
    <property type="match status" value="1"/>
</dbReference>
<feature type="domain" description="DUF4145" evidence="5">
    <location>
        <begin position="125"/>
        <end position="212"/>
    </location>
</feature>
<evidence type="ECO:0000313" key="7">
    <source>
        <dbReference type="Proteomes" id="UP000092382"/>
    </source>
</evidence>
<evidence type="ECO:0000256" key="1">
    <source>
        <dbReference type="ARBA" id="ARBA00009299"/>
    </source>
</evidence>
<evidence type="ECO:0000256" key="3">
    <source>
        <dbReference type="ARBA" id="ARBA00022738"/>
    </source>
</evidence>
<evidence type="ECO:0000256" key="2">
    <source>
        <dbReference type="ARBA" id="ARBA00022549"/>
    </source>
</evidence>
<dbReference type="InterPro" id="IPR011989">
    <property type="entry name" value="ARM-like"/>
</dbReference>
<comment type="similarity">
    <text evidence="1">Belongs to the CpcE/RpcE/PecE family.</text>
</comment>
<keyword evidence="2" id="KW-0042">Antenna complex</keyword>
<dbReference type="SUPFAM" id="SSF48371">
    <property type="entry name" value="ARM repeat"/>
    <property type="match status" value="1"/>
</dbReference>
<dbReference type="AlphaFoldDB" id="A0A1B7VYZ7"/>
<dbReference type="GO" id="GO:0030089">
    <property type="term" value="C:phycobilisome"/>
    <property type="evidence" value="ECO:0007669"/>
    <property type="project" value="UniProtKB-KW"/>
</dbReference>
<dbReference type="Pfam" id="PF13643">
    <property type="entry name" value="DUF4145"/>
    <property type="match status" value="1"/>
</dbReference>
<evidence type="ECO:0000259" key="5">
    <source>
        <dbReference type="Pfam" id="PF13643"/>
    </source>
</evidence>
<dbReference type="GO" id="GO:0016829">
    <property type="term" value="F:lyase activity"/>
    <property type="evidence" value="ECO:0007669"/>
    <property type="project" value="UniProtKB-KW"/>
</dbReference>
<keyword evidence="3" id="KW-0605">Phycobilisome</keyword>
<dbReference type="Proteomes" id="UP000092382">
    <property type="component" value="Unassembled WGS sequence"/>
</dbReference>
<accession>A0A1B7VYZ7</accession>
<gene>
    <name evidence="6" type="ORF">AN481_06210</name>
</gene>
<dbReference type="EMBL" id="LJOY01000014">
    <property type="protein sequence ID" value="OBQ26205.1"/>
    <property type="molecule type" value="Genomic_DNA"/>
</dbReference>
<proteinExistence type="inferred from homology"/>
<dbReference type="STRING" id="1803587.GCA_001593825_01120"/>
<dbReference type="PATRIC" id="fig|1710894.3.peg.2692"/>
<comment type="caution">
    <text evidence="6">The sequence shown here is derived from an EMBL/GenBank/DDBJ whole genome shotgun (WGS) entry which is preliminary data.</text>
</comment>
<name>A0A1B7VYZ7_APHFL</name>
<evidence type="ECO:0000313" key="6">
    <source>
        <dbReference type="EMBL" id="OBQ26205.1"/>
    </source>
</evidence>
<organism evidence="6 7">
    <name type="scientific">Aphanizomenon flos-aquae LD13</name>
    <dbReference type="NCBI Taxonomy" id="1710894"/>
    <lineage>
        <taxon>Bacteria</taxon>
        <taxon>Bacillati</taxon>
        <taxon>Cyanobacteriota</taxon>
        <taxon>Cyanophyceae</taxon>
        <taxon>Nostocales</taxon>
        <taxon>Aphanizomenonaceae</taxon>
        <taxon>Aphanizomenon</taxon>
    </lineage>
</organism>
<dbReference type="InterPro" id="IPR016024">
    <property type="entry name" value="ARM-type_fold"/>
</dbReference>
<keyword evidence="4" id="KW-0456">Lyase</keyword>
<sequence length="408" mass="46846">MGGWKEIEYPLTEKAFCCEHCGNTTLMKEIANKTYIHTDANPEEMSVEQMKYTWMILVCCICNEVNIIEDSVWSDDEGEPTGEYDEDGDELWTRVIPTRKYLYKSSKDLSDLRIGGPQLQETYQDALKCFKLGLYTPTVIMCRKTVECLCVTHFRMLEPYKLSDKIERMLEKKYIDEMLYDWAITLNQFGNVAVHDFKTFNKNEAQNILDFTYALIEYSLNFRTKFKELKNNKKIKKTISQDSQESTDEVKVDTLSDSEVESLDKMLDDENELLNYYAAISLAKENAKIEKIVPILIEIYHNDKFKHLKNEIIKFLKEFGSAVVSELIKLLKDSSNPKNINRRIMAINTLGDLGSNAQEAIPFLIHALAEPDVKIQATHALIKLGSESVSSVITIYEEQLSSSDSSTS</sequence>